<reference evidence="1 2" key="1">
    <citation type="submission" date="2020-07" db="EMBL/GenBank/DDBJ databases">
        <authorList>
            <person name="Sun Q."/>
        </authorList>
    </citation>
    <scope>NUCLEOTIDE SEQUENCE [LARGE SCALE GENOMIC DNA]</scope>
    <source>
        <strain evidence="1 2">WYCCWR 11290</strain>
    </source>
</reference>
<evidence type="ECO:0000313" key="1">
    <source>
        <dbReference type="EMBL" id="NZD64549.1"/>
    </source>
</evidence>
<comment type="caution">
    <text evidence="1">The sequence shown here is derived from an EMBL/GenBank/DDBJ whole genome shotgun (WGS) entry which is preliminary data.</text>
</comment>
<accession>A0A7Z0UEY5</accession>
<proteinExistence type="predicted"/>
<dbReference type="EMBL" id="JACCPJ010000009">
    <property type="protein sequence ID" value="NZD64549.1"/>
    <property type="molecule type" value="Genomic_DNA"/>
</dbReference>
<name>A0A7Z0UEY5_9HYPH</name>
<dbReference type="AlphaFoldDB" id="A0A7Z0UEY5"/>
<dbReference type="Proteomes" id="UP000532162">
    <property type="component" value="Unassembled WGS sequence"/>
</dbReference>
<sequence length="66" mass="7662">MTTADDDLLIREIHTQADIAERAKPTNQNISAIAAMLADHFGHRAEDDIKEQLRTVWRARELFWDE</sequence>
<gene>
    <name evidence="1" type="ORF">HX900_26095</name>
</gene>
<organism evidence="1 2">
    <name type="scientific">Rhizobium changzhiense</name>
    <dbReference type="NCBI Taxonomy" id="2692317"/>
    <lineage>
        <taxon>Bacteria</taxon>
        <taxon>Pseudomonadati</taxon>
        <taxon>Pseudomonadota</taxon>
        <taxon>Alphaproteobacteria</taxon>
        <taxon>Hyphomicrobiales</taxon>
        <taxon>Rhizobiaceae</taxon>
        <taxon>Rhizobium/Agrobacterium group</taxon>
        <taxon>Rhizobium</taxon>
    </lineage>
</organism>
<protein>
    <submittedName>
        <fullName evidence="1">Uncharacterized protein</fullName>
    </submittedName>
</protein>
<dbReference type="RefSeq" id="WP_180696362.1">
    <property type="nucleotide sequence ID" value="NZ_JACCPJ010000009.1"/>
</dbReference>
<evidence type="ECO:0000313" key="2">
    <source>
        <dbReference type="Proteomes" id="UP000532162"/>
    </source>
</evidence>